<keyword evidence="12" id="KW-1185">Reference proteome</keyword>
<evidence type="ECO:0000256" key="1">
    <source>
        <dbReference type="ARBA" id="ARBA00003681"/>
    </source>
</evidence>
<evidence type="ECO:0000256" key="6">
    <source>
        <dbReference type="ARBA" id="ARBA00022553"/>
    </source>
</evidence>
<proteinExistence type="inferred from homology"/>
<protein>
    <recommendedName>
        <fullName evidence="4">Phosphocarrier protein HPr</fullName>
    </recommendedName>
</protein>
<evidence type="ECO:0000256" key="7">
    <source>
        <dbReference type="ARBA" id="ARBA00022597"/>
    </source>
</evidence>
<gene>
    <name evidence="11" type="ORF">Q757_10195</name>
</gene>
<evidence type="ECO:0000256" key="3">
    <source>
        <dbReference type="ARBA" id="ARBA00010736"/>
    </source>
</evidence>
<dbReference type="PRINTS" id="PR00107">
    <property type="entry name" value="PHOSPHOCPHPR"/>
</dbReference>
<dbReference type="Proteomes" id="UP000030023">
    <property type="component" value="Unassembled WGS sequence"/>
</dbReference>
<organism evidence="11 12">
    <name type="scientific">Oenococcus alcoholitolerans</name>
    <dbReference type="NCBI Taxonomy" id="931074"/>
    <lineage>
        <taxon>Bacteria</taxon>
        <taxon>Bacillati</taxon>
        <taxon>Bacillota</taxon>
        <taxon>Bacilli</taxon>
        <taxon>Lactobacillales</taxon>
        <taxon>Lactobacillaceae</taxon>
        <taxon>Oenococcus</taxon>
    </lineage>
</organism>
<comment type="function">
    <text evidence="9">P-Ser-HPr interacts with the catabolite control protein A (CcpA), forming a complex that binds to DNA at the catabolite response elements cre, operator sites preceding a large number of catabolite-regulated genes. Thus, P-Ser-HPr is a corepressor in carbon catabolite repression (CCR), a mechanism that allows bacteria to coordinate and optimize the utilization of available carbon sources. P-Ser-HPr also plays a role in inducer exclusion, in which it probably interacts with several non-PTS permeases and inhibits their transport activity.</text>
</comment>
<evidence type="ECO:0000313" key="12">
    <source>
        <dbReference type="Proteomes" id="UP000030023"/>
    </source>
</evidence>
<dbReference type="PANTHER" id="PTHR33705:SF2">
    <property type="entry name" value="PHOSPHOCARRIER PROTEIN NPR"/>
    <property type="match status" value="1"/>
</dbReference>
<dbReference type="PROSITE" id="PS00369">
    <property type="entry name" value="PTS_HPR_HIS"/>
    <property type="match status" value="1"/>
</dbReference>
<keyword evidence="7" id="KW-0813">Transport</keyword>
<dbReference type="InterPro" id="IPR002114">
    <property type="entry name" value="PTS_HPr_Ser_P_site"/>
</dbReference>
<reference evidence="11 12" key="1">
    <citation type="journal article" date="2014" name="Antonie Van Leeuwenhoek">
        <title>Oenococcus alcoholitolerans sp. nov., a lactic acid bacteria isolated from cachaca and ethanol fermentation processes.</title>
        <authorList>
            <person name="Badotti F."/>
            <person name="Moreira A.P."/>
            <person name="Tonon L.A."/>
            <person name="de Lucena B.T."/>
            <person name="Gomes Fde C."/>
            <person name="Kruger R."/>
            <person name="Thompson C.C."/>
            <person name="de Morais M.A.Jr."/>
            <person name="Rosa C.A."/>
            <person name="Thompson F.L."/>
        </authorList>
    </citation>
    <scope>NUCLEOTIDE SEQUENCE [LARGE SCALE GENOMIC DNA]</scope>
    <source>
        <strain evidence="11 12">UFRJ-M7.2.18</strain>
    </source>
</reference>
<dbReference type="InterPro" id="IPR001020">
    <property type="entry name" value="PTS_HPr_His_P_site"/>
</dbReference>
<sequence length="88" mass="9274">MVSKEFTITADSGLHARPATMLVQKASEFDSKLTLRYDGKEVNLKSIMGVMSLGAGKDAKIEIVADGDDAQAALDGVESTLKSESLIG</sequence>
<evidence type="ECO:0000256" key="4">
    <source>
        <dbReference type="ARBA" id="ARBA00020422"/>
    </source>
</evidence>
<dbReference type="PROSITE" id="PS00589">
    <property type="entry name" value="PTS_HPR_SER"/>
    <property type="match status" value="1"/>
</dbReference>
<feature type="domain" description="HPr" evidence="10">
    <location>
        <begin position="1"/>
        <end position="88"/>
    </location>
</feature>
<evidence type="ECO:0000256" key="2">
    <source>
        <dbReference type="ARBA" id="ARBA00004496"/>
    </source>
</evidence>
<keyword evidence="8" id="KW-0598">Phosphotransferase system</keyword>
<evidence type="ECO:0000256" key="5">
    <source>
        <dbReference type="ARBA" id="ARBA00022490"/>
    </source>
</evidence>
<evidence type="ECO:0000256" key="9">
    <source>
        <dbReference type="ARBA" id="ARBA00024781"/>
    </source>
</evidence>
<evidence type="ECO:0000313" key="11">
    <source>
        <dbReference type="EMBL" id="KGO19479.1"/>
    </source>
</evidence>
<dbReference type="InterPro" id="IPR035895">
    <property type="entry name" value="HPr-like_sf"/>
</dbReference>
<evidence type="ECO:0000259" key="10">
    <source>
        <dbReference type="PROSITE" id="PS51350"/>
    </source>
</evidence>
<name>A0ABR4XNT0_9LACO</name>
<evidence type="ECO:0000256" key="8">
    <source>
        <dbReference type="ARBA" id="ARBA00022683"/>
    </source>
</evidence>
<dbReference type="InterPro" id="IPR000032">
    <property type="entry name" value="HPr-like"/>
</dbReference>
<keyword evidence="5" id="KW-0963">Cytoplasm</keyword>
<comment type="subcellular location">
    <subcellularLocation>
        <location evidence="2">Cytoplasm</location>
    </subcellularLocation>
</comment>
<dbReference type="CDD" id="cd00367">
    <property type="entry name" value="PTS-HPr_like"/>
    <property type="match status" value="1"/>
</dbReference>
<dbReference type="NCBIfam" id="NF010352">
    <property type="entry name" value="PRK13780.1"/>
    <property type="match status" value="1"/>
</dbReference>
<dbReference type="Pfam" id="PF00381">
    <property type="entry name" value="PTS-HPr"/>
    <property type="match status" value="1"/>
</dbReference>
<comment type="function">
    <text evidence="1">General (non sugar-specific) component of the phosphoenolpyruvate-dependent sugar phosphotransferase system (sugar PTS). This major carbohydrate active-transport system catalyzes the phosphorylation of incoming sugar substrates concomitantly with their translocation across the cell membrane. The phosphoryl group from phosphoenolpyruvate (PEP) is transferred to the phosphoryl carrier protein HPr by enzyme I. Phospho-HPr then transfers it to the PTS EIIA domain.</text>
</comment>
<dbReference type="PROSITE" id="PS51350">
    <property type="entry name" value="PTS_HPR_DOM"/>
    <property type="match status" value="1"/>
</dbReference>
<accession>A0ABR4XNT0</accession>
<dbReference type="PANTHER" id="PTHR33705">
    <property type="entry name" value="PHOSPHOCARRIER PROTEIN HPR"/>
    <property type="match status" value="1"/>
</dbReference>
<keyword evidence="7" id="KW-0762">Sugar transport</keyword>
<dbReference type="SUPFAM" id="SSF55594">
    <property type="entry name" value="HPr-like"/>
    <property type="match status" value="1"/>
</dbReference>
<dbReference type="InterPro" id="IPR050399">
    <property type="entry name" value="HPr"/>
</dbReference>
<dbReference type="Gene3D" id="3.30.1340.10">
    <property type="entry name" value="HPr-like"/>
    <property type="match status" value="1"/>
</dbReference>
<comment type="caution">
    <text evidence="11">The sequence shown here is derived from an EMBL/GenBank/DDBJ whole genome shotgun (WGS) entry which is preliminary data.</text>
</comment>
<dbReference type="NCBIfam" id="TIGR01003">
    <property type="entry name" value="PTS_HPr_family"/>
    <property type="match status" value="1"/>
</dbReference>
<comment type="similarity">
    <text evidence="3">Belongs to the HPr family.</text>
</comment>
<dbReference type="EMBL" id="AXCV01000658">
    <property type="protein sequence ID" value="KGO19479.1"/>
    <property type="molecule type" value="Genomic_DNA"/>
</dbReference>
<keyword evidence="6" id="KW-0597">Phosphoprotein</keyword>